<dbReference type="PANTHER" id="PTHR34069:SF2">
    <property type="entry name" value="BETA-KETOACYL-[ACYL-CARRIER-PROTEIN] SYNTHASE III"/>
    <property type="match status" value="1"/>
</dbReference>
<protein>
    <submittedName>
        <fullName evidence="5">3-oxoacyl-[acyl-carrier-protein] synthase III C-terminal domain-containing protein</fullName>
    </submittedName>
</protein>
<feature type="region of interest" description="Disordered" evidence="3">
    <location>
        <begin position="186"/>
        <end position="210"/>
    </location>
</feature>
<dbReference type="SUPFAM" id="SSF53901">
    <property type="entry name" value="Thiolase-like"/>
    <property type="match status" value="1"/>
</dbReference>
<sequence length="347" mass="37556">MTAGAPVETGRGSPVLSRVSVRLPRGVESVDRVLERAGHGPFERRMFRRFHGLRDSPTLASGERMEDLLVGAGREALGGRGADVVLYGHSHVVQGFADRPGFARRLCAALGVPGAEFYGISQVHCVSVLRAVEVARRYHARPGARPGDRVLVLGGDQGSYDDSARIIPNVTVGGDAAAAVVVHAPHGRPDEHGEPGEHGEHDEHGDGTPRYRYLSGAALRDQRFHRALRMTQREQALYAKACMEHVTTVLREATGRAGFGITDLDWIMPDLTNAVFWRNFCRETGVERGRVPLDLLPLRGHNYGIDALSALQHADATGRLRPGDRCALVALGHGAYFQVVVVEVLGG</sequence>
<dbReference type="PANTHER" id="PTHR34069">
    <property type="entry name" value="3-OXOACYL-[ACYL-CARRIER-PROTEIN] SYNTHASE 3"/>
    <property type="match status" value="1"/>
</dbReference>
<feature type="domain" description="Beta-ketoacyl-[acyl-carrier-protein] synthase III C-terminal" evidence="4">
    <location>
        <begin position="256"/>
        <end position="343"/>
    </location>
</feature>
<name>A0ABW0ZWI4_9ACTN</name>
<dbReference type="Gene3D" id="3.40.47.10">
    <property type="match status" value="2"/>
</dbReference>
<organism evidence="5 6">
    <name type="scientific">Actinomadura rugatobispora</name>
    <dbReference type="NCBI Taxonomy" id="1994"/>
    <lineage>
        <taxon>Bacteria</taxon>
        <taxon>Bacillati</taxon>
        <taxon>Actinomycetota</taxon>
        <taxon>Actinomycetes</taxon>
        <taxon>Streptosporangiales</taxon>
        <taxon>Thermomonosporaceae</taxon>
        <taxon>Actinomadura</taxon>
    </lineage>
</organism>
<keyword evidence="2" id="KW-0012">Acyltransferase</keyword>
<keyword evidence="1" id="KW-0808">Transferase</keyword>
<evidence type="ECO:0000256" key="1">
    <source>
        <dbReference type="ARBA" id="ARBA00022679"/>
    </source>
</evidence>
<evidence type="ECO:0000313" key="6">
    <source>
        <dbReference type="Proteomes" id="UP001596074"/>
    </source>
</evidence>
<dbReference type="InterPro" id="IPR016039">
    <property type="entry name" value="Thiolase-like"/>
</dbReference>
<evidence type="ECO:0000256" key="3">
    <source>
        <dbReference type="SAM" id="MobiDB-lite"/>
    </source>
</evidence>
<gene>
    <name evidence="5" type="ORF">ACFPZN_18790</name>
</gene>
<reference evidence="6" key="1">
    <citation type="journal article" date="2019" name="Int. J. Syst. Evol. Microbiol.">
        <title>The Global Catalogue of Microorganisms (GCM) 10K type strain sequencing project: providing services to taxonomists for standard genome sequencing and annotation.</title>
        <authorList>
            <consortium name="The Broad Institute Genomics Platform"/>
            <consortium name="The Broad Institute Genome Sequencing Center for Infectious Disease"/>
            <person name="Wu L."/>
            <person name="Ma J."/>
        </authorList>
    </citation>
    <scope>NUCLEOTIDE SEQUENCE [LARGE SCALE GENOMIC DNA]</scope>
    <source>
        <strain evidence="6">KCTC 42087</strain>
    </source>
</reference>
<feature type="compositionally biased region" description="Basic and acidic residues" evidence="3">
    <location>
        <begin position="187"/>
        <end position="209"/>
    </location>
</feature>
<proteinExistence type="predicted"/>
<accession>A0ABW0ZWI4</accession>
<dbReference type="InterPro" id="IPR013747">
    <property type="entry name" value="ACP_syn_III_C"/>
</dbReference>
<keyword evidence="6" id="KW-1185">Reference proteome</keyword>
<evidence type="ECO:0000259" key="4">
    <source>
        <dbReference type="Pfam" id="PF08541"/>
    </source>
</evidence>
<dbReference type="Proteomes" id="UP001596074">
    <property type="component" value="Unassembled WGS sequence"/>
</dbReference>
<dbReference type="RefSeq" id="WP_378283298.1">
    <property type="nucleotide sequence ID" value="NZ_JBHSON010000024.1"/>
</dbReference>
<dbReference type="EMBL" id="JBHSON010000024">
    <property type="protein sequence ID" value="MFC5747679.1"/>
    <property type="molecule type" value="Genomic_DNA"/>
</dbReference>
<evidence type="ECO:0000256" key="2">
    <source>
        <dbReference type="ARBA" id="ARBA00023315"/>
    </source>
</evidence>
<dbReference type="Pfam" id="PF08541">
    <property type="entry name" value="ACP_syn_III_C"/>
    <property type="match status" value="1"/>
</dbReference>
<comment type="caution">
    <text evidence="5">The sequence shown here is derived from an EMBL/GenBank/DDBJ whole genome shotgun (WGS) entry which is preliminary data.</text>
</comment>
<evidence type="ECO:0000313" key="5">
    <source>
        <dbReference type="EMBL" id="MFC5747679.1"/>
    </source>
</evidence>